<proteinExistence type="predicted"/>
<evidence type="ECO:0000313" key="4">
    <source>
        <dbReference type="Proteomes" id="UP000076715"/>
    </source>
</evidence>
<evidence type="ECO:0000256" key="2">
    <source>
        <dbReference type="SAM" id="SignalP"/>
    </source>
</evidence>
<evidence type="ECO:0008006" key="5">
    <source>
        <dbReference type="Google" id="ProtNLM"/>
    </source>
</evidence>
<dbReference type="STRING" id="1642818.AWE51_15200"/>
<evidence type="ECO:0000313" key="3">
    <source>
        <dbReference type="EMBL" id="KZS38926.1"/>
    </source>
</evidence>
<feature type="signal peptide" evidence="2">
    <location>
        <begin position="1"/>
        <end position="19"/>
    </location>
</feature>
<name>A0A162Y592_9FLAO</name>
<reference evidence="3 4" key="1">
    <citation type="submission" date="2016-01" db="EMBL/GenBank/DDBJ databases">
        <title>The draft genome sequence of Aquimarina sp. RZW4-3-2.</title>
        <authorList>
            <person name="Wang Y."/>
        </authorList>
    </citation>
    <scope>NUCLEOTIDE SEQUENCE [LARGE SCALE GENOMIC DNA]</scope>
    <source>
        <strain evidence="3 4">RZW4-3-2</strain>
    </source>
</reference>
<evidence type="ECO:0000256" key="1">
    <source>
        <dbReference type="SAM" id="MobiDB-lite"/>
    </source>
</evidence>
<keyword evidence="2" id="KW-0732">Signal</keyword>
<feature type="chain" id="PRO_5007841143" description="DUF4468 domain-containing protein" evidence="2">
    <location>
        <begin position="20"/>
        <end position="183"/>
    </location>
</feature>
<organism evidence="3 4">
    <name type="scientific">Aquimarina aggregata</name>
    <dbReference type="NCBI Taxonomy" id="1642818"/>
    <lineage>
        <taxon>Bacteria</taxon>
        <taxon>Pseudomonadati</taxon>
        <taxon>Bacteroidota</taxon>
        <taxon>Flavobacteriia</taxon>
        <taxon>Flavobacteriales</taxon>
        <taxon>Flavobacteriaceae</taxon>
        <taxon>Aquimarina</taxon>
    </lineage>
</organism>
<sequence length="183" mass="20874">MKKVLTTIFLFSILSQVCAQQFSDLSFFKNEGFDKAIISYYKVSDKTSSMPKSSLSDALTNPQTTTNQSALDDNEKTLSKKIGEAILTKNETCKLFKIIKKKFTNSYALDTNTDVIINFYANDLIIQNISISLNTKNIKLKKEGCEKVFEEEIEKDPCLFLGQMTEKMEEYVVNILKTKKLMK</sequence>
<comment type="caution">
    <text evidence="3">The sequence shown here is derived from an EMBL/GenBank/DDBJ whole genome shotgun (WGS) entry which is preliminary data.</text>
</comment>
<dbReference type="EMBL" id="LQRT01000046">
    <property type="protein sequence ID" value="KZS38926.1"/>
    <property type="molecule type" value="Genomic_DNA"/>
</dbReference>
<dbReference type="OrthoDB" id="9974394at2"/>
<protein>
    <recommendedName>
        <fullName evidence="5">DUF4468 domain-containing protein</fullName>
    </recommendedName>
</protein>
<dbReference type="Proteomes" id="UP000076715">
    <property type="component" value="Unassembled WGS sequence"/>
</dbReference>
<gene>
    <name evidence="3" type="ORF">AWE51_15200</name>
</gene>
<dbReference type="RefSeq" id="WP_066318874.1">
    <property type="nucleotide sequence ID" value="NZ_LQRT01000046.1"/>
</dbReference>
<feature type="region of interest" description="Disordered" evidence="1">
    <location>
        <begin position="47"/>
        <end position="70"/>
    </location>
</feature>
<keyword evidence="4" id="KW-1185">Reference proteome</keyword>
<dbReference type="AlphaFoldDB" id="A0A162Y592"/>
<accession>A0A162Y592</accession>